<dbReference type="EMBL" id="UZAJ01007282">
    <property type="protein sequence ID" value="VDO49606.1"/>
    <property type="molecule type" value="Genomic_DNA"/>
</dbReference>
<reference evidence="2 3" key="2">
    <citation type="submission" date="2018-11" db="EMBL/GenBank/DDBJ databases">
        <authorList>
            <consortium name="Pathogen Informatics"/>
        </authorList>
    </citation>
    <scope>NUCLEOTIDE SEQUENCE [LARGE SCALE GENOMIC DNA]</scope>
</reference>
<dbReference type="Proteomes" id="UP000267606">
    <property type="component" value="Unassembled WGS sequence"/>
</dbReference>
<keyword evidence="3" id="KW-1185">Reference proteome</keyword>
<evidence type="ECO:0000313" key="2">
    <source>
        <dbReference type="EMBL" id="VDO49606.1"/>
    </source>
</evidence>
<evidence type="ECO:0000256" key="1">
    <source>
        <dbReference type="SAM" id="MobiDB-lite"/>
    </source>
</evidence>
<evidence type="ECO:0000313" key="4">
    <source>
        <dbReference type="WBParaSite" id="OFLC_0000715601-mRNA-1"/>
    </source>
</evidence>
<sequence length="265" mass="28324">MNFGQQRLGGNATIGGGEDACSISNTPLNLRFTQLPGTTAAVLFPNGAITGADIVKEGGTDNHGSSAAVTGNDALIRKPRKKWDDVAVSSIEDRPPAYASSLISSSFDVPSTTETYVLPSSTQPSSSKENILGGFMTMNGNQIQYSSRSPERIIHKKIPNSISAPGIAELHQHVPSFSLNSTIRNPGESPESLVKDSSSMFPQSPNSAFSRASMKRCSLTKRLKGNKGNESQTVWTPPLIGNRRSTSNMHYTTVSGRTIPVTRRS</sequence>
<accession>A0A183HI45</accession>
<dbReference type="AlphaFoldDB" id="A0A183HI45"/>
<proteinExistence type="predicted"/>
<feature type="region of interest" description="Disordered" evidence="1">
    <location>
        <begin position="185"/>
        <end position="213"/>
    </location>
</feature>
<name>A0A183HI45_9BILA</name>
<evidence type="ECO:0000313" key="3">
    <source>
        <dbReference type="Proteomes" id="UP000267606"/>
    </source>
</evidence>
<protein>
    <submittedName>
        <fullName evidence="4">DUF4005 domain-containing protein</fullName>
    </submittedName>
</protein>
<reference evidence="4" key="1">
    <citation type="submission" date="2016-06" db="UniProtKB">
        <authorList>
            <consortium name="WormBaseParasite"/>
        </authorList>
    </citation>
    <scope>IDENTIFICATION</scope>
</reference>
<dbReference type="WBParaSite" id="OFLC_0000715601-mRNA-1">
    <property type="protein sequence ID" value="OFLC_0000715601-mRNA-1"/>
    <property type="gene ID" value="OFLC_0000715601"/>
</dbReference>
<gene>
    <name evidence="2" type="ORF">OFLC_LOCUS7157</name>
</gene>
<feature type="compositionally biased region" description="Polar residues" evidence="1">
    <location>
        <begin position="195"/>
        <end position="210"/>
    </location>
</feature>
<organism evidence="4">
    <name type="scientific">Onchocerca flexuosa</name>
    <dbReference type="NCBI Taxonomy" id="387005"/>
    <lineage>
        <taxon>Eukaryota</taxon>
        <taxon>Metazoa</taxon>
        <taxon>Ecdysozoa</taxon>
        <taxon>Nematoda</taxon>
        <taxon>Chromadorea</taxon>
        <taxon>Rhabditida</taxon>
        <taxon>Spirurina</taxon>
        <taxon>Spiruromorpha</taxon>
        <taxon>Filarioidea</taxon>
        <taxon>Onchocercidae</taxon>
        <taxon>Onchocerca</taxon>
    </lineage>
</organism>